<comment type="caution">
    <text evidence="1">The sequence shown here is derived from an EMBL/GenBank/DDBJ whole genome shotgun (WGS) entry which is preliminary data.</text>
</comment>
<dbReference type="RefSeq" id="WP_253867218.1">
    <property type="nucleotide sequence ID" value="NZ_BAABHM010000011.1"/>
</dbReference>
<gene>
    <name evidence="1" type="ORF">GCM10023198_22440</name>
</gene>
<evidence type="ECO:0000313" key="1">
    <source>
        <dbReference type="EMBL" id="GAA4700975.1"/>
    </source>
</evidence>
<dbReference type="SUPFAM" id="SSF52777">
    <property type="entry name" value="CoA-dependent acyltransferases"/>
    <property type="match status" value="2"/>
</dbReference>
<accession>A0ABP8X522</accession>
<dbReference type="Proteomes" id="UP001500843">
    <property type="component" value="Unassembled WGS sequence"/>
</dbReference>
<dbReference type="EMBL" id="BAABHM010000011">
    <property type="protein sequence ID" value="GAA4700975.1"/>
    <property type="molecule type" value="Genomic_DNA"/>
</dbReference>
<reference evidence="2" key="1">
    <citation type="journal article" date="2019" name="Int. J. Syst. Evol. Microbiol.">
        <title>The Global Catalogue of Microorganisms (GCM) 10K type strain sequencing project: providing services to taxonomists for standard genome sequencing and annotation.</title>
        <authorList>
            <consortium name="The Broad Institute Genomics Platform"/>
            <consortium name="The Broad Institute Genome Sequencing Center for Infectious Disease"/>
            <person name="Wu L."/>
            <person name="Ma J."/>
        </authorList>
    </citation>
    <scope>NUCLEOTIDE SEQUENCE [LARGE SCALE GENOMIC DNA]</scope>
    <source>
        <strain evidence="2">JCM 17975</strain>
    </source>
</reference>
<organism evidence="1 2">
    <name type="scientific">Promicromonospora umidemergens</name>
    <dbReference type="NCBI Taxonomy" id="629679"/>
    <lineage>
        <taxon>Bacteria</taxon>
        <taxon>Bacillati</taxon>
        <taxon>Actinomycetota</taxon>
        <taxon>Actinomycetes</taxon>
        <taxon>Micrococcales</taxon>
        <taxon>Promicromonosporaceae</taxon>
        <taxon>Promicromonospora</taxon>
    </lineage>
</organism>
<dbReference type="Gene3D" id="3.30.559.30">
    <property type="entry name" value="Nonribosomal peptide synthetase, condensation domain"/>
    <property type="match status" value="1"/>
</dbReference>
<dbReference type="InterPro" id="IPR023213">
    <property type="entry name" value="CAT-like_dom_sf"/>
</dbReference>
<keyword evidence="2" id="KW-1185">Reference proteome</keyword>
<sequence>MRVVSADLWEPAPGQVLTWDVTPGVGLAPAAAPITFNQRNHLLGARGGEPSVWITAAFDVDGPVDPEVLETAFRELVARCPGLGVEAVRGPLDRAGGVGGTDRAGGIGLVRHDPARLVWQRHDGPVTRTVEDTREHLVAELGRRCAPFGYPAFLPAAISRPDRSTIVLGMDHLHTDAWSTAVVVDDLAGLYTQRARRGAADPVVATAAPAAAGLVASAAPAANGPAGPPAEPKLVSADDPRLATWHGFLRDHGWALPTFPLSLGTPDGERVPQRTVVRSLADAATADAVAVRAAAAGASTSAAVLATFARAVADLGGPTVLETLLPVHTRTDEAARGSVGWHTTTVPLRIEVDTPVEVGPWAAPDTRDGAGTVTDLALAATGKALRAARELSAVPLEQVLGTLPRALRLPRVDIFQVSYLDYRRLPGHPAAAGRRAHHVSAATWADDLQVWVSRTDDGVAVRARMPRTPTAVGTIDALLDRWAARLADLAPA</sequence>
<evidence type="ECO:0000313" key="2">
    <source>
        <dbReference type="Proteomes" id="UP001500843"/>
    </source>
</evidence>
<proteinExistence type="predicted"/>
<protein>
    <submittedName>
        <fullName evidence="1">Condensation domain-containing protein</fullName>
    </submittedName>
</protein>
<name>A0ABP8X522_9MICO</name>
<dbReference type="Gene3D" id="3.30.559.10">
    <property type="entry name" value="Chloramphenicol acetyltransferase-like domain"/>
    <property type="match status" value="1"/>
</dbReference>